<feature type="region of interest" description="Disordered" evidence="1">
    <location>
        <begin position="74"/>
        <end position="102"/>
    </location>
</feature>
<name>A0A928VPW5_9CYAN</name>
<comment type="caution">
    <text evidence="2">The sequence shown here is derived from an EMBL/GenBank/DDBJ whole genome shotgun (WGS) entry which is preliminary data.</text>
</comment>
<dbReference type="Proteomes" id="UP000625316">
    <property type="component" value="Unassembled WGS sequence"/>
</dbReference>
<accession>A0A928VPW5</accession>
<gene>
    <name evidence="2" type="ORF">IQ266_11875</name>
</gene>
<evidence type="ECO:0000313" key="2">
    <source>
        <dbReference type="EMBL" id="MBE9030430.1"/>
    </source>
</evidence>
<organism evidence="2 3">
    <name type="scientific">Romeriopsis navalis LEGE 11480</name>
    <dbReference type="NCBI Taxonomy" id="2777977"/>
    <lineage>
        <taxon>Bacteria</taxon>
        <taxon>Bacillati</taxon>
        <taxon>Cyanobacteriota</taxon>
        <taxon>Cyanophyceae</taxon>
        <taxon>Leptolyngbyales</taxon>
        <taxon>Leptolyngbyaceae</taxon>
        <taxon>Romeriopsis</taxon>
        <taxon>Romeriopsis navalis</taxon>
    </lineage>
</organism>
<protein>
    <submittedName>
        <fullName evidence="2">Uncharacterized protein</fullName>
    </submittedName>
</protein>
<proteinExistence type="predicted"/>
<feature type="compositionally biased region" description="Low complexity" evidence="1">
    <location>
        <begin position="89"/>
        <end position="102"/>
    </location>
</feature>
<dbReference type="EMBL" id="JADEXQ010000035">
    <property type="protein sequence ID" value="MBE9030430.1"/>
    <property type="molecule type" value="Genomic_DNA"/>
</dbReference>
<dbReference type="AlphaFoldDB" id="A0A928VPW5"/>
<evidence type="ECO:0000256" key="1">
    <source>
        <dbReference type="SAM" id="MobiDB-lite"/>
    </source>
</evidence>
<sequence length="287" mass="31396">MTDCEERSTFMNRQLKRIEQTLHSLEKAAATSATFPQTTTPSDTPEHLGQAIPAASEAAPSATVSFHVHRSSDNLPHTVADASQPPSLQLPTGPATPLPTTQPVQPLVIEGEEIPSGEKFKLPTFTGNLGFSRHQNGSNPDLALNLLQETLTLLQGWRVELQQVIRAIQEIYREGPIVDGWLECSTQKVEATTEILRHAEVSHLMGYVESICNDPSAAQPEYRLCGLSDDGRVWSSPCPQSQLASLSLAIARHQKLQPLLQRKLTLEKQLNQAAEITAKVHGQVQAL</sequence>
<evidence type="ECO:0000313" key="3">
    <source>
        <dbReference type="Proteomes" id="UP000625316"/>
    </source>
</evidence>
<keyword evidence="3" id="KW-1185">Reference proteome</keyword>
<dbReference type="RefSeq" id="WP_264325253.1">
    <property type="nucleotide sequence ID" value="NZ_JADEXQ010000035.1"/>
</dbReference>
<reference evidence="2" key="1">
    <citation type="submission" date="2020-10" db="EMBL/GenBank/DDBJ databases">
        <authorList>
            <person name="Castelo-Branco R."/>
            <person name="Eusebio N."/>
            <person name="Adriana R."/>
            <person name="Vieira A."/>
            <person name="Brugerolle De Fraissinette N."/>
            <person name="Rezende De Castro R."/>
            <person name="Schneider M.P."/>
            <person name="Vasconcelos V."/>
            <person name="Leao P.N."/>
        </authorList>
    </citation>
    <scope>NUCLEOTIDE SEQUENCE</scope>
    <source>
        <strain evidence="2">LEGE 11480</strain>
    </source>
</reference>